<protein>
    <submittedName>
        <fullName evidence="2">Uncharacterized protein</fullName>
    </submittedName>
</protein>
<feature type="compositionally biased region" description="Basic and acidic residues" evidence="1">
    <location>
        <begin position="12"/>
        <end position="22"/>
    </location>
</feature>
<keyword evidence="3" id="KW-1185">Reference proteome</keyword>
<feature type="region of interest" description="Disordered" evidence="1">
    <location>
        <begin position="125"/>
        <end position="163"/>
    </location>
</feature>
<accession>A0ABT8H059</accession>
<sequence length="163" mass="17985">MADPGAGGRTPSVDEAHRRPEGATDAEIEAAGTVGEAMEYIERARGRLYDLHQLIGRADILFQEAADQLAQAGRSELAGRIRDEMVGVNVLHGRWTFQIVEEFDDGFWSTARALDSAVRDELTGGRRHVHEAEMKEANRTGGRRGHEATPQDHNEDPDRRAAT</sequence>
<dbReference type="Proteomes" id="UP001172702">
    <property type="component" value="Unassembled WGS sequence"/>
</dbReference>
<feature type="region of interest" description="Disordered" evidence="1">
    <location>
        <begin position="1"/>
        <end position="23"/>
    </location>
</feature>
<organism evidence="2 3">
    <name type="scientific">Dietzia maris</name>
    <dbReference type="NCBI Taxonomy" id="37915"/>
    <lineage>
        <taxon>Bacteria</taxon>
        <taxon>Bacillati</taxon>
        <taxon>Actinomycetota</taxon>
        <taxon>Actinomycetes</taxon>
        <taxon>Mycobacteriales</taxon>
        <taxon>Dietziaceae</taxon>
        <taxon>Dietzia</taxon>
    </lineage>
</organism>
<evidence type="ECO:0000313" key="2">
    <source>
        <dbReference type="EMBL" id="MDN4505837.1"/>
    </source>
</evidence>
<dbReference type="RefSeq" id="WP_283465921.1">
    <property type="nucleotide sequence ID" value="NZ_JAUHTB010000006.1"/>
</dbReference>
<evidence type="ECO:0000313" key="3">
    <source>
        <dbReference type="Proteomes" id="UP001172702"/>
    </source>
</evidence>
<proteinExistence type="predicted"/>
<dbReference type="EMBL" id="JAUHTB010000006">
    <property type="protein sequence ID" value="MDN4505837.1"/>
    <property type="molecule type" value="Genomic_DNA"/>
</dbReference>
<reference evidence="2 3" key="1">
    <citation type="submission" date="2023-07" db="EMBL/GenBank/DDBJ databases">
        <title>Strategy for survival of the halotoleranting strain Dietzia MX2 from the Yakshinskoe mineral salts deposit.</title>
        <authorList>
            <person name="Kharitonova M.A."/>
            <person name="Kupriyanova-Ashina F.G."/>
            <person name="Shakirov T.R."/>
            <person name="Vafina M.S."/>
            <person name="Ilinskaya O.N."/>
        </authorList>
    </citation>
    <scope>NUCLEOTIDE SEQUENCE [LARGE SCALE GENOMIC DNA]</scope>
    <source>
        <strain evidence="2 3">MX2</strain>
    </source>
</reference>
<comment type="caution">
    <text evidence="2">The sequence shown here is derived from an EMBL/GenBank/DDBJ whole genome shotgun (WGS) entry which is preliminary data.</text>
</comment>
<name>A0ABT8H059_9ACTN</name>
<gene>
    <name evidence="2" type="ORF">QYF62_07190</name>
</gene>
<evidence type="ECO:0000256" key="1">
    <source>
        <dbReference type="SAM" id="MobiDB-lite"/>
    </source>
</evidence>